<name>A0ABT7C4X2_9MICO</name>
<dbReference type="Proteomes" id="UP001170379">
    <property type="component" value="Unassembled WGS sequence"/>
</dbReference>
<evidence type="ECO:0008006" key="4">
    <source>
        <dbReference type="Google" id="ProtNLM"/>
    </source>
</evidence>
<reference evidence="2" key="2">
    <citation type="journal article" date="2022" name="Sci. Rep.">
        <title>In silico prediction of the enzymes involved in the degradation of the herbicide molinate by Gulosibacter molinativorax ON4T.</title>
        <authorList>
            <person name="Lopes A.R."/>
            <person name="Bunin E."/>
            <person name="Viana A.T."/>
            <person name="Froufe H."/>
            <person name="Munoz-Merida A."/>
            <person name="Pinho D."/>
            <person name="Figueiredo J."/>
            <person name="Barroso C."/>
            <person name="Vaz-Moreira I."/>
            <person name="Bellanger X."/>
            <person name="Egas C."/>
            <person name="Nunes O.C."/>
        </authorList>
    </citation>
    <scope>NUCLEOTIDE SEQUENCE</scope>
    <source>
        <strain evidence="2">ON4</strain>
    </source>
</reference>
<organism evidence="2 3">
    <name type="scientific">Gulosibacter molinativorax</name>
    <dbReference type="NCBI Taxonomy" id="256821"/>
    <lineage>
        <taxon>Bacteria</taxon>
        <taxon>Bacillati</taxon>
        <taxon>Actinomycetota</taxon>
        <taxon>Actinomycetes</taxon>
        <taxon>Micrococcales</taxon>
        <taxon>Microbacteriaceae</taxon>
        <taxon>Gulosibacter</taxon>
    </lineage>
</organism>
<evidence type="ECO:0000256" key="1">
    <source>
        <dbReference type="SAM" id="SignalP"/>
    </source>
</evidence>
<proteinExistence type="predicted"/>
<feature type="signal peptide" evidence="1">
    <location>
        <begin position="1"/>
        <end position="32"/>
    </location>
</feature>
<sequence length="105" mass="11028">MSSLSINKTKIGRKLSTVLLAGALATGGVATAQLVAAPAAQAATCGSTSQWSGYAYANNPCGYAYAEVDRYIGGKKYYVSGQVYKRAVSVNYTAGTRAYEVTARW</sequence>
<keyword evidence="1" id="KW-0732">Signal</keyword>
<gene>
    <name evidence="2" type="ORF">C7K25_02500</name>
</gene>
<dbReference type="EMBL" id="PXVD01000003">
    <property type="protein sequence ID" value="MDJ1370253.1"/>
    <property type="molecule type" value="Genomic_DNA"/>
</dbReference>
<keyword evidence="3" id="KW-1185">Reference proteome</keyword>
<dbReference type="RefSeq" id="WP_026935729.1">
    <property type="nucleotide sequence ID" value="NZ_CP028426.1"/>
</dbReference>
<evidence type="ECO:0000313" key="2">
    <source>
        <dbReference type="EMBL" id="MDJ1370253.1"/>
    </source>
</evidence>
<comment type="caution">
    <text evidence="2">The sequence shown here is derived from an EMBL/GenBank/DDBJ whole genome shotgun (WGS) entry which is preliminary data.</text>
</comment>
<protein>
    <recommendedName>
        <fullName evidence="4">Lactococcin 972 family bacteriocin</fullName>
    </recommendedName>
</protein>
<feature type="chain" id="PRO_5046312782" description="Lactococcin 972 family bacteriocin" evidence="1">
    <location>
        <begin position="33"/>
        <end position="105"/>
    </location>
</feature>
<evidence type="ECO:0000313" key="3">
    <source>
        <dbReference type="Proteomes" id="UP001170379"/>
    </source>
</evidence>
<accession>A0ABT7C4X2</accession>
<reference evidence="2" key="1">
    <citation type="submission" date="2018-03" db="EMBL/GenBank/DDBJ databases">
        <authorList>
            <person name="Nunes O.C."/>
            <person name="Lopes A.R."/>
            <person name="Froufe H."/>
            <person name="Munoz-Merida A."/>
            <person name="Barroso C."/>
            <person name="Egas C."/>
        </authorList>
    </citation>
    <scope>NUCLEOTIDE SEQUENCE</scope>
    <source>
        <strain evidence="2">ON4</strain>
    </source>
</reference>